<protein>
    <submittedName>
        <fullName evidence="2">Type VI secretion system baseplate subunit TssF</fullName>
    </submittedName>
</protein>
<dbReference type="Proteomes" id="UP000191686">
    <property type="component" value="Unassembled WGS sequence"/>
</dbReference>
<evidence type="ECO:0000313" key="3">
    <source>
        <dbReference type="Proteomes" id="UP000191686"/>
    </source>
</evidence>
<evidence type="ECO:0000313" key="2">
    <source>
        <dbReference type="EMBL" id="MCW3709663.1"/>
    </source>
</evidence>
<sequence length="72" mass="7773">MNMSAGLTLPLSTNSPNGDLKNENEQVPCKITLLKQPTPTYSASRESAAQWRVIALTTTNLTQLKREGGPTS</sequence>
<dbReference type="RefSeq" id="WP_179148636.1">
    <property type="nucleotide sequence ID" value="NZ_CAJPGF010000035.1"/>
</dbReference>
<gene>
    <name evidence="2" type="ORF">UE95_000040</name>
</gene>
<dbReference type="EMBL" id="JYMX02000001">
    <property type="protein sequence ID" value="MCW3709663.1"/>
    <property type="molecule type" value="Genomic_DNA"/>
</dbReference>
<reference evidence="2 3" key="1">
    <citation type="journal article" date="2017" name="Front. Microbiol.">
        <title>Genomics reveals a unique clone of Burkholderia cenocepacia harbouring an actively excising novel genomic island.</title>
        <authorList>
            <person name="Patil P."/>
            <person name="Mali S."/>
            <person name="Midha S."/>
            <person name="Gautam V."/>
            <person name="Dash L."/>
            <person name="Kumar S."/>
            <person name="Shastri J."/>
            <person name="Singhal L."/>
            <person name="Patil P.B."/>
        </authorList>
    </citation>
    <scope>NUCLEOTIDE SEQUENCE [LARGE SCALE GENOMIC DNA]</scope>
    <source>
        <strain evidence="2 3">BC-19</strain>
    </source>
</reference>
<dbReference type="AlphaFoldDB" id="A0ABD4U4E2"/>
<proteinExistence type="predicted"/>
<comment type="caution">
    <text evidence="2">The sequence shown here is derived from an EMBL/GenBank/DDBJ whole genome shotgun (WGS) entry which is preliminary data.</text>
</comment>
<organism evidence="2 3">
    <name type="scientific">Burkholderia cenocepacia</name>
    <dbReference type="NCBI Taxonomy" id="95486"/>
    <lineage>
        <taxon>Bacteria</taxon>
        <taxon>Pseudomonadati</taxon>
        <taxon>Pseudomonadota</taxon>
        <taxon>Betaproteobacteria</taxon>
        <taxon>Burkholderiales</taxon>
        <taxon>Burkholderiaceae</taxon>
        <taxon>Burkholderia</taxon>
        <taxon>Burkholderia cepacia complex</taxon>
    </lineage>
</organism>
<feature type="region of interest" description="Disordered" evidence="1">
    <location>
        <begin position="1"/>
        <end position="23"/>
    </location>
</feature>
<reference evidence="2 3" key="2">
    <citation type="journal article" date="2017" name="Front. Microbiol.">
        <title>Genomics Reveals a Unique Clone of Burkholderia cenocepacia Harboring an Actively Excising Novel Genomic Island.</title>
        <authorList>
            <person name="Patil P.P."/>
            <person name="Mali S."/>
            <person name="Midha S."/>
            <person name="Gautam V."/>
            <person name="Dash L."/>
            <person name="Kumar S."/>
            <person name="Shastri J."/>
            <person name="Singhal L."/>
            <person name="Patil P.B."/>
        </authorList>
    </citation>
    <scope>NUCLEOTIDE SEQUENCE [LARGE SCALE GENOMIC DNA]</scope>
    <source>
        <strain evidence="2 3">BC-19</strain>
    </source>
</reference>
<accession>A0ABD4U4E2</accession>
<evidence type="ECO:0000256" key="1">
    <source>
        <dbReference type="SAM" id="MobiDB-lite"/>
    </source>
</evidence>
<feature type="compositionally biased region" description="Polar residues" evidence="1">
    <location>
        <begin position="1"/>
        <end position="17"/>
    </location>
</feature>
<name>A0ABD4U4E2_9BURK</name>